<evidence type="ECO:0000313" key="1">
    <source>
        <dbReference type="EMBL" id="KAK1793042.1"/>
    </source>
</evidence>
<name>A0AAD8Z5N7_9TELE</name>
<gene>
    <name evidence="1" type="ORF">P4O66_011383</name>
</gene>
<dbReference type="Proteomes" id="UP001239994">
    <property type="component" value="Unassembled WGS sequence"/>
</dbReference>
<keyword evidence="2" id="KW-1185">Reference proteome</keyword>
<dbReference type="EMBL" id="JAROKS010000018">
    <property type="protein sequence ID" value="KAK1793042.1"/>
    <property type="molecule type" value="Genomic_DNA"/>
</dbReference>
<sequence length="70" mass="7541">MTIGGSLHSWESNLCCCCRAHASSELREMCPATAPLMLSPWGVPSLPCACVRLMCVCLCKSHCTHGENCL</sequence>
<reference evidence="1" key="1">
    <citation type="submission" date="2023-03" db="EMBL/GenBank/DDBJ databases">
        <title>Electrophorus voltai genome.</title>
        <authorList>
            <person name="Bian C."/>
        </authorList>
    </citation>
    <scope>NUCLEOTIDE SEQUENCE</scope>
    <source>
        <strain evidence="1">CB-2022</strain>
        <tissue evidence="1">Muscle</tissue>
    </source>
</reference>
<protein>
    <submittedName>
        <fullName evidence="1">Uncharacterized protein</fullName>
    </submittedName>
</protein>
<comment type="caution">
    <text evidence="1">The sequence shown here is derived from an EMBL/GenBank/DDBJ whole genome shotgun (WGS) entry which is preliminary data.</text>
</comment>
<dbReference type="AlphaFoldDB" id="A0AAD8Z5N7"/>
<evidence type="ECO:0000313" key="2">
    <source>
        <dbReference type="Proteomes" id="UP001239994"/>
    </source>
</evidence>
<proteinExistence type="predicted"/>
<accession>A0AAD8Z5N7</accession>
<organism evidence="1 2">
    <name type="scientific">Electrophorus voltai</name>
    <dbReference type="NCBI Taxonomy" id="2609070"/>
    <lineage>
        <taxon>Eukaryota</taxon>
        <taxon>Metazoa</taxon>
        <taxon>Chordata</taxon>
        <taxon>Craniata</taxon>
        <taxon>Vertebrata</taxon>
        <taxon>Euteleostomi</taxon>
        <taxon>Actinopterygii</taxon>
        <taxon>Neopterygii</taxon>
        <taxon>Teleostei</taxon>
        <taxon>Ostariophysi</taxon>
        <taxon>Gymnotiformes</taxon>
        <taxon>Gymnotoidei</taxon>
        <taxon>Gymnotidae</taxon>
        <taxon>Electrophorus</taxon>
    </lineage>
</organism>